<proteinExistence type="predicted"/>
<feature type="region of interest" description="Disordered" evidence="1">
    <location>
        <begin position="1"/>
        <end position="29"/>
    </location>
</feature>
<dbReference type="AlphaFoldDB" id="A0A7U3UY71"/>
<dbReference type="KEGG" id="arev:RVR_8276"/>
<reference evidence="2 3" key="1">
    <citation type="journal article" date="2010" name="J. Bacteriol.">
        <title>Biochemical characterization of a novel indole prenyltransferase from Streptomyces sp. SN-593.</title>
        <authorList>
            <person name="Takahashi S."/>
            <person name="Takagi H."/>
            <person name="Toyoda A."/>
            <person name="Uramoto M."/>
            <person name="Nogawa T."/>
            <person name="Ueki M."/>
            <person name="Sakaki Y."/>
            <person name="Osada H."/>
        </authorList>
    </citation>
    <scope>NUCLEOTIDE SEQUENCE [LARGE SCALE GENOMIC DNA]</scope>
    <source>
        <strain evidence="2 3">SN-593</strain>
    </source>
</reference>
<reference evidence="2 3" key="2">
    <citation type="journal article" date="2011" name="J. Antibiot.">
        <title>Furaquinocins I and J: novel polyketide isoprenoid hybrid compounds from Streptomyces reveromyceticus SN-593.</title>
        <authorList>
            <person name="Panthee S."/>
            <person name="Takahashi S."/>
            <person name="Takagi H."/>
            <person name="Nogawa T."/>
            <person name="Oowada E."/>
            <person name="Uramoto M."/>
            <person name="Osada H."/>
        </authorList>
    </citation>
    <scope>NUCLEOTIDE SEQUENCE [LARGE SCALE GENOMIC DNA]</scope>
    <source>
        <strain evidence="2 3">SN-593</strain>
    </source>
</reference>
<sequence>MSEQQPGRGHRIEAGQEYAACRPTPSMPGEHYTRIRVTETPEPTWHTASVVTVYADGSTTRPRNINTRKLHATGFRQDGHPRVTGYRLVRHVDGTTAGDA</sequence>
<dbReference type="EMBL" id="AP018365">
    <property type="protein sequence ID" value="BBB01043.1"/>
    <property type="molecule type" value="Genomic_DNA"/>
</dbReference>
<name>A0A7U3UY71_9ACTN</name>
<evidence type="ECO:0000313" key="2">
    <source>
        <dbReference type="EMBL" id="BBB01043.1"/>
    </source>
</evidence>
<protein>
    <submittedName>
        <fullName evidence="2">Uncharacterized protein</fullName>
    </submittedName>
</protein>
<reference evidence="2 3" key="3">
    <citation type="journal article" date="2011" name="Nat. Chem. Biol.">
        <title>Reveromycin A biosynthesis uses RevG and RevJ for stereospecific spiroacetal formation.</title>
        <authorList>
            <person name="Takahashi S."/>
            <person name="Toyoda A."/>
            <person name="Sekiyama Y."/>
            <person name="Takagi H."/>
            <person name="Nogawa T."/>
            <person name="Uramoto M."/>
            <person name="Suzuki R."/>
            <person name="Koshino H."/>
            <person name="Kumano T."/>
            <person name="Panthee S."/>
            <person name="Dairi T."/>
            <person name="Ishikawa J."/>
            <person name="Ikeda H."/>
            <person name="Sakaki Y."/>
            <person name="Osada H."/>
        </authorList>
    </citation>
    <scope>NUCLEOTIDE SEQUENCE [LARGE SCALE GENOMIC DNA]</scope>
    <source>
        <strain evidence="2 3">SN-593</strain>
    </source>
</reference>
<keyword evidence="3" id="KW-1185">Reference proteome</keyword>
<organism evidence="2 3">
    <name type="scientific">Actinacidiphila reveromycinica</name>
    <dbReference type="NCBI Taxonomy" id="659352"/>
    <lineage>
        <taxon>Bacteria</taxon>
        <taxon>Bacillati</taxon>
        <taxon>Actinomycetota</taxon>
        <taxon>Actinomycetes</taxon>
        <taxon>Kitasatosporales</taxon>
        <taxon>Streptomycetaceae</taxon>
        <taxon>Actinacidiphila</taxon>
    </lineage>
</organism>
<dbReference type="Proteomes" id="UP000595703">
    <property type="component" value="Chromosome"/>
</dbReference>
<dbReference type="RefSeq" id="WP_202236993.1">
    <property type="nucleotide sequence ID" value="NZ_AP018365.1"/>
</dbReference>
<evidence type="ECO:0000256" key="1">
    <source>
        <dbReference type="SAM" id="MobiDB-lite"/>
    </source>
</evidence>
<reference evidence="2 3" key="4">
    <citation type="journal article" date="2020" name="Sci. Rep.">
        <title>beta-carboline chemical signals induce reveromycin production through a LuxR family regulator in Streptomyces sp. SN-593.</title>
        <authorList>
            <person name="Panthee S."/>
            <person name="Kito N."/>
            <person name="Hayashi T."/>
            <person name="Shimizu T."/>
            <person name="Ishikawa J."/>
            <person name="Hamamoto H."/>
            <person name="Osada H."/>
            <person name="Takahashi S."/>
        </authorList>
    </citation>
    <scope>NUCLEOTIDE SEQUENCE [LARGE SCALE GENOMIC DNA]</scope>
    <source>
        <strain evidence="2 3">SN-593</strain>
    </source>
</reference>
<gene>
    <name evidence="2" type="ORF">RVR_8276</name>
</gene>
<evidence type="ECO:0000313" key="3">
    <source>
        <dbReference type="Proteomes" id="UP000595703"/>
    </source>
</evidence>
<accession>A0A7U3UY71</accession>